<keyword evidence="5" id="KW-1185">Reference proteome</keyword>
<dbReference type="EMBL" id="JACHBQ010000001">
    <property type="protein sequence ID" value="MBB5642369.1"/>
    <property type="molecule type" value="Genomic_DNA"/>
</dbReference>
<feature type="domain" description="Bacterial sugar transferase" evidence="2">
    <location>
        <begin position="12"/>
        <end position="182"/>
    </location>
</feature>
<dbReference type="eggNOG" id="COG2148">
    <property type="taxonomic scope" value="Bacteria"/>
</dbReference>
<dbReference type="STRING" id="1001240.GY21_15820"/>
<gene>
    <name evidence="4" type="ORF">BJ997_002917</name>
    <name evidence="3" type="ORF">GY21_15820</name>
</gene>
<name>A0A099J4H5_9MICO</name>
<dbReference type="PANTHER" id="PTHR30576:SF8">
    <property type="entry name" value="UNDECAPRENYL-PHOSPHATE GALACTOSE PHOSPHOTRANSFERASE"/>
    <property type="match status" value="1"/>
</dbReference>
<evidence type="ECO:0000313" key="5">
    <source>
        <dbReference type="Proteomes" id="UP000029864"/>
    </source>
</evidence>
<evidence type="ECO:0000313" key="6">
    <source>
        <dbReference type="Proteomes" id="UP000561726"/>
    </source>
</evidence>
<dbReference type="OrthoDB" id="9808602at2"/>
<sequence length="207" mass="22505">MTGAPRGYLPVKRMLDVLASGLGLLVLSPVLLGVAVAVAVNLGRPVLFVQNRPGLHGRIFRLYKFRTMTPGEGPASDDDRLTPFGRALRSTSLDELPTLVNVLRGDMSLVGPRPLLVSYLPRYTPEQARRHEVRPGVTGLVQVSGRNALSWHEKFALDAEYVARCSFALDVRILARTVRAVLLREGISQAGHSTAPEFLAESTEGAL</sequence>
<evidence type="ECO:0000259" key="2">
    <source>
        <dbReference type="Pfam" id="PF02397"/>
    </source>
</evidence>
<proteinExistence type="inferred from homology"/>
<accession>A0A099J4H5</accession>
<reference evidence="4 6" key="2">
    <citation type="submission" date="2020-08" db="EMBL/GenBank/DDBJ databases">
        <title>Sequencing the genomes of 1000 actinobacteria strains.</title>
        <authorList>
            <person name="Klenk H.-P."/>
        </authorList>
    </citation>
    <scope>NUCLEOTIDE SEQUENCE [LARGE SCALE GENOMIC DNA]</scope>
    <source>
        <strain evidence="4 6">DSM 21065</strain>
    </source>
</reference>
<dbReference type="InterPro" id="IPR003362">
    <property type="entry name" value="Bact_transf"/>
</dbReference>
<dbReference type="PANTHER" id="PTHR30576">
    <property type="entry name" value="COLANIC BIOSYNTHESIS UDP-GLUCOSE LIPID CARRIER TRANSFERASE"/>
    <property type="match status" value="1"/>
</dbReference>
<dbReference type="Proteomes" id="UP000029864">
    <property type="component" value="Unassembled WGS sequence"/>
</dbReference>
<dbReference type="GO" id="GO:0016780">
    <property type="term" value="F:phosphotransferase activity, for other substituted phosphate groups"/>
    <property type="evidence" value="ECO:0007669"/>
    <property type="project" value="TreeGrafter"/>
</dbReference>
<evidence type="ECO:0000313" key="3">
    <source>
        <dbReference type="EMBL" id="KGJ72363.1"/>
    </source>
</evidence>
<evidence type="ECO:0000256" key="1">
    <source>
        <dbReference type="ARBA" id="ARBA00006464"/>
    </source>
</evidence>
<keyword evidence="4" id="KW-0808">Transferase</keyword>
<protein>
    <submittedName>
        <fullName evidence="4">Lipopolysaccharide/colanic/teichoic acid biosynthesis glycosyltransferase</fullName>
    </submittedName>
</protein>
<comment type="caution">
    <text evidence="3">The sequence shown here is derived from an EMBL/GenBank/DDBJ whole genome shotgun (WGS) entry which is preliminary data.</text>
</comment>
<dbReference type="RefSeq" id="WP_035838081.1">
    <property type="nucleotide sequence ID" value="NZ_JACHBQ010000001.1"/>
</dbReference>
<dbReference type="AlphaFoldDB" id="A0A099J4H5"/>
<organism evidence="3 5">
    <name type="scientific">Cryobacterium roopkundense</name>
    <dbReference type="NCBI Taxonomy" id="1001240"/>
    <lineage>
        <taxon>Bacteria</taxon>
        <taxon>Bacillati</taxon>
        <taxon>Actinomycetota</taxon>
        <taxon>Actinomycetes</taxon>
        <taxon>Micrococcales</taxon>
        <taxon>Microbacteriaceae</taxon>
        <taxon>Cryobacterium</taxon>
    </lineage>
</organism>
<comment type="similarity">
    <text evidence="1">Belongs to the bacterial sugar transferase family.</text>
</comment>
<evidence type="ECO:0000313" key="4">
    <source>
        <dbReference type="EMBL" id="MBB5642369.1"/>
    </source>
</evidence>
<dbReference type="Proteomes" id="UP000561726">
    <property type="component" value="Unassembled WGS sequence"/>
</dbReference>
<dbReference type="EMBL" id="JPXF01000077">
    <property type="protein sequence ID" value="KGJ72363.1"/>
    <property type="molecule type" value="Genomic_DNA"/>
</dbReference>
<dbReference type="Pfam" id="PF02397">
    <property type="entry name" value="Bac_transf"/>
    <property type="match status" value="1"/>
</dbReference>
<reference evidence="3 5" key="1">
    <citation type="submission" date="2014-08" db="EMBL/GenBank/DDBJ databases">
        <authorList>
            <person name="Sisinthy S."/>
        </authorList>
    </citation>
    <scope>NUCLEOTIDE SEQUENCE [LARGE SCALE GENOMIC DNA]</scope>
    <source>
        <strain evidence="3 5">RuG17</strain>
    </source>
</reference>